<evidence type="ECO:0000256" key="2">
    <source>
        <dbReference type="ARBA" id="ARBA00023172"/>
    </source>
</evidence>
<evidence type="ECO:0000256" key="3">
    <source>
        <dbReference type="SAM" id="Coils"/>
    </source>
</evidence>
<dbReference type="PANTHER" id="PTHR30461:SF2">
    <property type="entry name" value="SERINE RECOMBINASE PINE-RELATED"/>
    <property type="match status" value="1"/>
</dbReference>
<evidence type="ECO:0000256" key="1">
    <source>
        <dbReference type="ARBA" id="ARBA00023125"/>
    </source>
</evidence>
<evidence type="ECO:0000313" key="6">
    <source>
        <dbReference type="EMBL" id="GHO55477.1"/>
    </source>
</evidence>
<reference evidence="6 7" key="1">
    <citation type="journal article" date="2021" name="Int. J. Syst. Evol. Microbiol.">
        <title>Reticulibacter mediterranei gen. nov., sp. nov., within the new family Reticulibacteraceae fam. nov., and Ktedonospora formicarum gen. nov., sp. nov., Ktedonobacter robiniae sp. nov., Dictyobacter formicarum sp. nov. and Dictyobacter arantiisoli sp. nov., belonging to the class Ktedonobacteria.</title>
        <authorList>
            <person name="Yabe S."/>
            <person name="Zheng Y."/>
            <person name="Wang C.M."/>
            <person name="Sakai Y."/>
            <person name="Abe K."/>
            <person name="Yokota A."/>
            <person name="Donadio S."/>
            <person name="Cavaletti L."/>
            <person name="Monciardini P."/>
        </authorList>
    </citation>
    <scope>NUCLEOTIDE SEQUENCE [LARGE SCALE GENOMIC DNA]</scope>
    <source>
        <strain evidence="6 7">SOSP1-30</strain>
    </source>
</reference>
<feature type="domain" description="Resolvase/invertase-type recombinase catalytic" evidence="5">
    <location>
        <begin position="36"/>
        <end position="189"/>
    </location>
</feature>
<evidence type="ECO:0000256" key="4">
    <source>
        <dbReference type="SAM" id="MobiDB-lite"/>
    </source>
</evidence>
<evidence type="ECO:0000259" key="5">
    <source>
        <dbReference type="PROSITE" id="PS51736"/>
    </source>
</evidence>
<comment type="caution">
    <text evidence="6">The sequence shown here is derived from an EMBL/GenBank/DDBJ whole genome shotgun (WGS) entry which is preliminary data.</text>
</comment>
<accession>A0ABQ3US09</accession>
<feature type="region of interest" description="Disordered" evidence="4">
    <location>
        <begin position="1"/>
        <end position="29"/>
    </location>
</feature>
<dbReference type="EMBL" id="BNJG01000001">
    <property type="protein sequence ID" value="GHO55477.1"/>
    <property type="molecule type" value="Genomic_DNA"/>
</dbReference>
<proteinExistence type="predicted"/>
<feature type="coiled-coil region" evidence="3">
    <location>
        <begin position="418"/>
        <end position="463"/>
    </location>
</feature>
<dbReference type="Gene3D" id="3.40.50.1390">
    <property type="entry name" value="Resolvase, N-terminal catalytic domain"/>
    <property type="match status" value="1"/>
</dbReference>
<evidence type="ECO:0000313" key="7">
    <source>
        <dbReference type="Proteomes" id="UP000654345"/>
    </source>
</evidence>
<sequence>MEEQQKKTRRTNRYEKVERKEETNNYSAPKVPQSAMIGVYPRQSTGKQLGNTSTQIQHDIVGLTTRYGWKEENLVLYDEDAVVSGKKRMDERKGFTRMLNDIITERIKAIFVVDVDRLFRDKWGTEYSKFMEICDKYNVLVITPDMVYDFSIDWHVDMFRERCKSAAAYLKYQIERRLNGGKRYLWQRGVYLGNSIPVGYLIDQDKRSKDYRKFVPYPPHAEIVKGLFERFYELGGNLAQLWQEVQVKSVVFPDFDESVPEDLVKRCALRKVEGGYSISYTGLRRLLCREVYAGYLSFDGITHEDHHDAIVESSLFFYAFERLSPHKMDGSANTEVVLRKHARYTKREGGTTALLKEIITTSEEGKEVYTTPIRHREYYTIRAPQHDVSSYKAHISVKDADDVFTDVLLEVASLTPRVEEYHEYAKNLQTMYEQAEKSRIEQLEATRRHITGLKEKLARLTNLDLIGTIEEAYTHAQEEEKRLKQPTPGAAAVEKAMEVAEMLHNLKKNWTSIEHEHRVNFVKLVTKEVVLDLLSPNIFKLTIRWAAPTWGEIVVGGERSGKIANPYWTKEELEILHNLPSTLTAEEIMQALPKRSFVAIRGKVWDLDLPLPAIRKDAVPHSLAGGCWEDIVVRERFDSLLCCNPDRASRCR</sequence>
<keyword evidence="1" id="KW-0238">DNA-binding</keyword>
<dbReference type="Pfam" id="PF00239">
    <property type="entry name" value="Resolvase"/>
    <property type="match status" value="1"/>
</dbReference>
<keyword evidence="7" id="KW-1185">Reference proteome</keyword>
<dbReference type="PROSITE" id="PS51736">
    <property type="entry name" value="RECOMBINASES_3"/>
    <property type="match status" value="1"/>
</dbReference>
<name>A0ABQ3US09_9CHLR</name>
<dbReference type="InterPro" id="IPR006119">
    <property type="entry name" value="Resolv_N"/>
</dbReference>
<dbReference type="InterPro" id="IPR050639">
    <property type="entry name" value="SSR_resolvase"/>
</dbReference>
<dbReference type="CDD" id="cd00338">
    <property type="entry name" value="Ser_Recombinase"/>
    <property type="match status" value="1"/>
</dbReference>
<dbReference type="SMART" id="SM00857">
    <property type="entry name" value="Resolvase"/>
    <property type="match status" value="1"/>
</dbReference>
<protein>
    <recommendedName>
        <fullName evidence="5">Resolvase/invertase-type recombinase catalytic domain-containing protein</fullName>
    </recommendedName>
</protein>
<dbReference type="InterPro" id="IPR036162">
    <property type="entry name" value="Resolvase-like_N_sf"/>
</dbReference>
<dbReference type="SUPFAM" id="SSF53041">
    <property type="entry name" value="Resolvase-like"/>
    <property type="match status" value="1"/>
</dbReference>
<dbReference type="InterPro" id="IPR038109">
    <property type="entry name" value="DNA_bind_recomb_sf"/>
</dbReference>
<dbReference type="Gene3D" id="3.90.1750.20">
    <property type="entry name" value="Putative Large Serine Recombinase, Chain B, Domain 2"/>
    <property type="match status" value="1"/>
</dbReference>
<dbReference type="PANTHER" id="PTHR30461">
    <property type="entry name" value="DNA-INVERTASE FROM LAMBDOID PROPHAGE"/>
    <property type="match status" value="1"/>
</dbReference>
<dbReference type="Proteomes" id="UP000654345">
    <property type="component" value="Unassembled WGS sequence"/>
</dbReference>
<gene>
    <name evidence="6" type="ORF">KSB_39520</name>
</gene>
<organism evidence="6 7">
    <name type="scientific">Ktedonobacter robiniae</name>
    <dbReference type="NCBI Taxonomy" id="2778365"/>
    <lineage>
        <taxon>Bacteria</taxon>
        <taxon>Bacillati</taxon>
        <taxon>Chloroflexota</taxon>
        <taxon>Ktedonobacteria</taxon>
        <taxon>Ktedonobacterales</taxon>
        <taxon>Ktedonobacteraceae</taxon>
        <taxon>Ktedonobacter</taxon>
    </lineage>
</organism>
<keyword evidence="2" id="KW-0233">DNA recombination</keyword>
<feature type="compositionally biased region" description="Basic and acidic residues" evidence="4">
    <location>
        <begin position="1"/>
        <end position="23"/>
    </location>
</feature>
<dbReference type="RefSeq" id="WP_201372058.1">
    <property type="nucleotide sequence ID" value="NZ_BNJG01000001.1"/>
</dbReference>
<keyword evidence="3" id="KW-0175">Coiled coil</keyword>